<keyword evidence="1" id="KW-0732">Signal</keyword>
<name>A0A432LLX4_9BACT</name>
<dbReference type="Proteomes" id="UP000278983">
    <property type="component" value="Unassembled WGS sequence"/>
</dbReference>
<evidence type="ECO:0000313" key="3">
    <source>
        <dbReference type="Proteomes" id="UP000278983"/>
    </source>
</evidence>
<evidence type="ECO:0000313" key="2">
    <source>
        <dbReference type="EMBL" id="RUL59764.1"/>
    </source>
</evidence>
<dbReference type="PANTHER" id="PTHR45661">
    <property type="entry name" value="SURFACE ANTIGEN"/>
    <property type="match status" value="1"/>
</dbReference>
<protein>
    <submittedName>
        <fullName evidence="2">Leucine-rich repeat domain-containing protein</fullName>
    </submittedName>
</protein>
<dbReference type="EMBL" id="RYYU01000001">
    <property type="protein sequence ID" value="RUL59764.1"/>
    <property type="molecule type" value="Genomic_DNA"/>
</dbReference>
<dbReference type="RefSeq" id="WP_126678869.1">
    <property type="nucleotide sequence ID" value="NZ_RYYU01000001.1"/>
</dbReference>
<dbReference type="SUPFAM" id="SSF52058">
    <property type="entry name" value="L domain-like"/>
    <property type="match status" value="1"/>
</dbReference>
<gene>
    <name evidence="2" type="ORF">EHV08_08350</name>
</gene>
<reference evidence="2 3" key="1">
    <citation type="submission" date="2018-12" db="EMBL/GenBank/DDBJ databases">
        <title>Genome sequencing of Prevotella sp. KCOM 3155 (= JS262).</title>
        <authorList>
            <person name="Kook J.-K."/>
            <person name="Park S.-N."/>
            <person name="Lim Y.K."/>
        </authorList>
    </citation>
    <scope>NUCLEOTIDE SEQUENCE [LARGE SCALE GENOMIC DNA]</scope>
    <source>
        <strain evidence="2 3">KCOM 3155</strain>
    </source>
</reference>
<organism evidence="2 3">
    <name type="scientific">Prevotella koreensis</name>
    <dbReference type="NCBI Taxonomy" id="2490854"/>
    <lineage>
        <taxon>Bacteria</taxon>
        <taxon>Pseudomonadati</taxon>
        <taxon>Bacteroidota</taxon>
        <taxon>Bacteroidia</taxon>
        <taxon>Bacteroidales</taxon>
        <taxon>Prevotellaceae</taxon>
        <taxon>Prevotella</taxon>
    </lineage>
</organism>
<dbReference type="InterPro" id="IPR026906">
    <property type="entry name" value="LRR_5"/>
</dbReference>
<dbReference type="InterPro" id="IPR032675">
    <property type="entry name" value="LRR_dom_sf"/>
</dbReference>
<proteinExistence type="predicted"/>
<dbReference type="AlphaFoldDB" id="A0A432LLX4"/>
<dbReference type="OrthoDB" id="1066099at2"/>
<dbReference type="Pfam" id="PF13306">
    <property type="entry name" value="LRR_5"/>
    <property type="match status" value="3"/>
</dbReference>
<accession>A0A432LLX4</accession>
<dbReference type="InterPro" id="IPR053139">
    <property type="entry name" value="Surface_bspA-like"/>
</dbReference>
<evidence type="ECO:0000256" key="1">
    <source>
        <dbReference type="SAM" id="SignalP"/>
    </source>
</evidence>
<feature type="chain" id="PRO_5019537600" evidence="1">
    <location>
        <begin position="19"/>
        <end position="603"/>
    </location>
</feature>
<feature type="signal peptide" evidence="1">
    <location>
        <begin position="1"/>
        <end position="18"/>
    </location>
</feature>
<sequence>MKKILLSLLILAGINVQAQDAQEFTDGKYKFVKTSENTAEITGFATGTTEATIVIPSTANDGKTTYNVTSIGNRAFSASYSGGATEVTIPSSVKRIGNQAFFGSTSKFFLKTLNLSEGLEYIGESAFYGNGIEHLTIPASVDTIAKSAFLYSPNLQTINFNEGLKYIGKGAFTSGTFAYDTNKVLKKVTLPSTVEYIGDEAFLNNAALESINLPKALTSLGECVIGGTVVKDLTIDSGCENFVRVGDVVYNKEKTILFIAPIKGITKLAVEPGTLVINGGTFWNSDIEEVTLPDGLLGIGYGAFEKSQLHSINFPKSLIFIDEQVFAQTKLTEVTLPENVPYINDAQFYGCKLLTKVVMPSCVKQIYNRAFRDCNALKNIVCLSSVAPEIMDMYEEYDHPFYNFTPSVLTITVPKGATDAYKSAGYDNYMKIVEGDKGTILPLSITPENGSKLYAQGNLMEYTLTFDRNVTLLDATPDIHIRKGTNYSVSQIYAEGGWTVKVDGNNVVIRGLGTNGDTTATFDSEAETNYHLIIPEGLLTNDLGERSEWLDITYIGSDKVNAIRDISTETENQDTPAYNIAGQRVTPDTKGIVIQNGKKRLNR</sequence>
<dbReference type="Gene3D" id="3.80.10.10">
    <property type="entry name" value="Ribonuclease Inhibitor"/>
    <property type="match status" value="3"/>
</dbReference>
<comment type="caution">
    <text evidence="2">The sequence shown here is derived from an EMBL/GenBank/DDBJ whole genome shotgun (WGS) entry which is preliminary data.</text>
</comment>
<keyword evidence="3" id="KW-1185">Reference proteome</keyword>
<dbReference type="PANTHER" id="PTHR45661:SF3">
    <property type="entry name" value="IG-LIKE DOMAIN-CONTAINING PROTEIN"/>
    <property type="match status" value="1"/>
</dbReference>
<dbReference type="Gene3D" id="3.40.50.12480">
    <property type="match status" value="1"/>
</dbReference>